<dbReference type="RefSeq" id="WP_169717608.1">
    <property type="nucleotide sequence ID" value="NZ_CP155573.1"/>
</dbReference>
<gene>
    <name evidence="3" type="ORF">SPSIL_001180</name>
</gene>
<dbReference type="EMBL" id="CP155573">
    <property type="protein sequence ID" value="XFO64029.1"/>
    <property type="molecule type" value="Genomic_DNA"/>
</dbReference>
<reference evidence="3" key="1">
    <citation type="submission" date="2024-05" db="EMBL/GenBank/DDBJ databases">
        <title>Isolation and characterization of Sporomusa carbonis sp. nov., a carboxydotrophic hydrogenogen in the genus of Sporomusa isolated from a charcoal burning pile.</title>
        <authorList>
            <person name="Boeer T."/>
            <person name="Rosenbaum F."/>
            <person name="Eysell L."/>
            <person name="Mueller V."/>
            <person name="Daniel R."/>
            <person name="Poehlein A."/>
        </authorList>
    </citation>
    <scope>NUCLEOTIDE SEQUENCE [LARGE SCALE GENOMIC DNA]</scope>
    <source>
        <strain evidence="3">DSM 10669</strain>
    </source>
</reference>
<feature type="signal peptide" evidence="1">
    <location>
        <begin position="1"/>
        <end position="27"/>
    </location>
</feature>
<dbReference type="NCBIfam" id="TIGR01414">
    <property type="entry name" value="autotrans_barl"/>
    <property type="match status" value="1"/>
</dbReference>
<dbReference type="Proteomes" id="UP000216752">
    <property type="component" value="Chromosome"/>
</dbReference>
<evidence type="ECO:0000313" key="3">
    <source>
        <dbReference type="EMBL" id="XFO64029.1"/>
    </source>
</evidence>
<dbReference type="InterPro" id="IPR005546">
    <property type="entry name" value="Autotransporte_beta"/>
</dbReference>
<dbReference type="InterPro" id="IPR006315">
    <property type="entry name" value="OM_autotransptr_brl_dom"/>
</dbReference>
<organism evidence="3 4">
    <name type="scientific">Sporomusa silvacetica DSM 10669</name>
    <dbReference type="NCBI Taxonomy" id="1123289"/>
    <lineage>
        <taxon>Bacteria</taxon>
        <taxon>Bacillati</taxon>
        <taxon>Bacillota</taxon>
        <taxon>Negativicutes</taxon>
        <taxon>Selenomonadales</taxon>
        <taxon>Sporomusaceae</taxon>
        <taxon>Sporomusa</taxon>
    </lineage>
</organism>
<dbReference type="InterPro" id="IPR003991">
    <property type="entry name" value="Pertactin_virulence_factor"/>
</dbReference>
<dbReference type="SUPFAM" id="SSF103515">
    <property type="entry name" value="Autotransporter"/>
    <property type="match status" value="1"/>
</dbReference>
<keyword evidence="4" id="KW-1185">Reference proteome</keyword>
<feature type="chain" id="PRO_5046843038" description="Autotransporter domain-containing protein" evidence="1">
    <location>
        <begin position="28"/>
        <end position="804"/>
    </location>
</feature>
<dbReference type="Pfam" id="PF03797">
    <property type="entry name" value="Autotransporter"/>
    <property type="match status" value="1"/>
</dbReference>
<name>A0ABZ3IED2_9FIRM</name>
<protein>
    <recommendedName>
        <fullName evidence="2">Autotransporter domain-containing protein</fullName>
    </recommendedName>
</protein>
<proteinExistence type="predicted"/>
<dbReference type="InterPro" id="IPR012332">
    <property type="entry name" value="Autotransporter_pectin_lyase_C"/>
</dbReference>
<dbReference type="Gene3D" id="2.40.128.130">
    <property type="entry name" value="Autotransporter beta-domain"/>
    <property type="match status" value="1"/>
</dbReference>
<dbReference type="InterPro" id="IPR004899">
    <property type="entry name" value="Pertactin_central"/>
</dbReference>
<dbReference type="PROSITE" id="PS51208">
    <property type="entry name" value="AUTOTRANSPORTER"/>
    <property type="match status" value="1"/>
</dbReference>
<dbReference type="PRINTS" id="PR01484">
    <property type="entry name" value="PRTACTNFAMLY"/>
</dbReference>
<dbReference type="InterPro" id="IPR036709">
    <property type="entry name" value="Autotransporte_beta_dom_sf"/>
</dbReference>
<keyword evidence="1" id="KW-0732">Signal</keyword>
<evidence type="ECO:0000313" key="4">
    <source>
        <dbReference type="Proteomes" id="UP000216752"/>
    </source>
</evidence>
<dbReference type="SMART" id="SM00869">
    <property type="entry name" value="Autotransporter"/>
    <property type="match status" value="1"/>
</dbReference>
<feature type="domain" description="Autotransporter" evidence="2">
    <location>
        <begin position="543"/>
        <end position="804"/>
    </location>
</feature>
<dbReference type="Gene3D" id="2.160.20.20">
    <property type="match status" value="1"/>
</dbReference>
<sequence>MQKKILKKRILLALCVGSMITIQPAYAAEVGYSVSGDNVTLNTSEISVTKTVADYINVTGVSNRGYSNFILGNPLTTITAEAKSTAWYADAYGIYNYGTDATTQISGSAAITATATSGSKKSGYPSTNAHVYGIYNYGTDATTNISKDAAIRVKATGGSSESTGFMADANAEVYGIDNYGTDAITSINGTADIQVEATGGSATSSFIATANAYAYGIDNSGDAAITTISGDATITATATGGSAASTYAYAAAYAYGIYNSGTGIVSLEKNATIRATATANSEDTYAYSLYATGGTININQADGNPYTVKLTGDVVATGGLVNLNLNNSSSFLQGNVVTSGSGTVKLTLANNAVWQPVYDNRNGTITYNSSLYSATLNTINALDLSGGIVDLTWDAASRTSSYRNLAITTLSGTGGTFTINTDVANNTGDTITIGTLSSVSNLKVAVNYDSSLAAITQPTTLYSSSYTPISVTNGGSNLTVTGVTTDNGAYSITPTFSGTTLTSLAVGVGSNTKAAASSASGQATMMQTSVNHLRKRLGDLRNAPEKEDGIWARVYSGDLTNNKYTPVESDYKGIQVGYDKSRQTSDGRIYTGGAVSYTKADNSFYRGSGDSKVNDVALYQTWLGKDGHYYDIIAKHGRLSSNYHVTDLSNNYSTADYSTGTDSLSVEYGYKKQLANGWYLEPQTELTFGHFNSVNYTTSSGLKVKQDSLTSLIGRIGLGAGKKLNNATQLYTSLSVLHEFKGEQNIKADNLNYNQDLSGTWYEFILGASAKLSDHSNGYINVEKLFGGDVSSNWQVNAGCRWSF</sequence>
<dbReference type="Pfam" id="PF03212">
    <property type="entry name" value="Pertactin"/>
    <property type="match status" value="1"/>
</dbReference>
<accession>A0ABZ3IED2</accession>
<evidence type="ECO:0000259" key="2">
    <source>
        <dbReference type="PROSITE" id="PS51208"/>
    </source>
</evidence>
<evidence type="ECO:0000256" key="1">
    <source>
        <dbReference type="SAM" id="SignalP"/>
    </source>
</evidence>